<comment type="caution">
    <text evidence="2">The sequence shown here is derived from an EMBL/GenBank/DDBJ whole genome shotgun (WGS) entry which is preliminary data.</text>
</comment>
<evidence type="ECO:0000313" key="3">
    <source>
        <dbReference type="Proteomes" id="UP001143981"/>
    </source>
</evidence>
<feature type="region of interest" description="Disordered" evidence="1">
    <location>
        <begin position="28"/>
        <end position="69"/>
    </location>
</feature>
<dbReference type="Proteomes" id="UP001143981">
    <property type="component" value="Unassembled WGS sequence"/>
</dbReference>
<accession>A0A9W7YHA3</accession>
<protein>
    <submittedName>
        <fullName evidence="2">Uncharacterized protein</fullName>
    </submittedName>
</protein>
<evidence type="ECO:0000313" key="2">
    <source>
        <dbReference type="EMBL" id="KAJ1736168.1"/>
    </source>
</evidence>
<dbReference type="AlphaFoldDB" id="A0A9W7YHA3"/>
<dbReference type="OrthoDB" id="5573019at2759"/>
<name>A0A9W7YHA3_9FUNG</name>
<gene>
    <name evidence="2" type="ORF">LPJ61_000127</name>
</gene>
<proteinExistence type="predicted"/>
<feature type="region of interest" description="Disordered" evidence="1">
    <location>
        <begin position="180"/>
        <end position="199"/>
    </location>
</feature>
<sequence>MAGEVFPMPVDCEFVLVQGRVARNSRLRRMSDVSMSSTLAPRTPGRRRNTVGTSHPYEHTSTQLSGPPTPLSPIQPTRALPGPGASPAFGIATARPPVPPLHIGLPAVPPLYSLPEEDDLSLGMSSCGSLLIDDLSVELSPLSPPPSPPAGKAEPWQAKGFAASLPTLLAAIPEHTGIATPASPTCEEPPVTAPAHGRASDDHEDAVTCFFLDNKKICLARPRLVHITPLSPFPTAASPSHLDCATPPRV</sequence>
<reference evidence="2" key="1">
    <citation type="submission" date="2022-07" db="EMBL/GenBank/DDBJ databases">
        <title>Phylogenomic reconstructions and comparative analyses of Kickxellomycotina fungi.</title>
        <authorList>
            <person name="Reynolds N.K."/>
            <person name="Stajich J.E."/>
            <person name="Barry K."/>
            <person name="Grigoriev I.V."/>
            <person name="Crous P."/>
            <person name="Smith M.E."/>
        </authorList>
    </citation>
    <scope>NUCLEOTIDE SEQUENCE</scope>
    <source>
        <strain evidence="2">BCRC 34381</strain>
    </source>
</reference>
<organism evidence="2 3">
    <name type="scientific">Coemansia biformis</name>
    <dbReference type="NCBI Taxonomy" id="1286918"/>
    <lineage>
        <taxon>Eukaryota</taxon>
        <taxon>Fungi</taxon>
        <taxon>Fungi incertae sedis</taxon>
        <taxon>Zoopagomycota</taxon>
        <taxon>Kickxellomycotina</taxon>
        <taxon>Kickxellomycetes</taxon>
        <taxon>Kickxellales</taxon>
        <taxon>Kickxellaceae</taxon>
        <taxon>Coemansia</taxon>
    </lineage>
</organism>
<dbReference type="EMBL" id="JANBOI010000002">
    <property type="protein sequence ID" value="KAJ1736168.1"/>
    <property type="molecule type" value="Genomic_DNA"/>
</dbReference>
<keyword evidence="3" id="KW-1185">Reference proteome</keyword>
<evidence type="ECO:0000256" key="1">
    <source>
        <dbReference type="SAM" id="MobiDB-lite"/>
    </source>
</evidence>